<evidence type="ECO:0000313" key="3">
    <source>
        <dbReference type="Proteomes" id="UP000436088"/>
    </source>
</evidence>
<evidence type="ECO:0000313" key="2">
    <source>
        <dbReference type="EMBL" id="KAE8657871.1"/>
    </source>
</evidence>
<dbReference type="InterPro" id="IPR002156">
    <property type="entry name" value="RNaseH_domain"/>
</dbReference>
<accession>A0A6A2WI42</accession>
<keyword evidence="3" id="KW-1185">Reference proteome</keyword>
<dbReference type="CDD" id="cd06222">
    <property type="entry name" value="RNase_H_like"/>
    <property type="match status" value="1"/>
</dbReference>
<evidence type="ECO:0000259" key="1">
    <source>
        <dbReference type="PROSITE" id="PS50879"/>
    </source>
</evidence>
<dbReference type="Pfam" id="PF13966">
    <property type="entry name" value="zf-RVT"/>
    <property type="match status" value="1"/>
</dbReference>
<name>A0A6A2WI42_HIBSY</name>
<gene>
    <name evidence="2" type="ORF">F3Y22_tig00116976pilonHSYRG00007</name>
</gene>
<dbReference type="PROSITE" id="PS50879">
    <property type="entry name" value="RNASE_H_1"/>
    <property type="match status" value="1"/>
</dbReference>
<organism evidence="2 3">
    <name type="scientific">Hibiscus syriacus</name>
    <name type="common">Rose of Sharon</name>
    <dbReference type="NCBI Taxonomy" id="106335"/>
    <lineage>
        <taxon>Eukaryota</taxon>
        <taxon>Viridiplantae</taxon>
        <taxon>Streptophyta</taxon>
        <taxon>Embryophyta</taxon>
        <taxon>Tracheophyta</taxon>
        <taxon>Spermatophyta</taxon>
        <taxon>Magnoliopsida</taxon>
        <taxon>eudicotyledons</taxon>
        <taxon>Gunneridae</taxon>
        <taxon>Pentapetalae</taxon>
        <taxon>rosids</taxon>
        <taxon>malvids</taxon>
        <taxon>Malvales</taxon>
        <taxon>Malvaceae</taxon>
        <taxon>Malvoideae</taxon>
        <taxon>Hibiscus</taxon>
    </lineage>
</organism>
<dbReference type="Pfam" id="PF13456">
    <property type="entry name" value="RVT_3"/>
    <property type="match status" value="1"/>
</dbReference>
<dbReference type="PANTHER" id="PTHR33116:SF75">
    <property type="entry name" value="RIBONUCLEASE H PROTEIN"/>
    <property type="match status" value="1"/>
</dbReference>
<dbReference type="EMBL" id="VEPZ02001749">
    <property type="protein sequence ID" value="KAE8657871.1"/>
    <property type="molecule type" value="Genomic_DNA"/>
</dbReference>
<dbReference type="InterPro" id="IPR026960">
    <property type="entry name" value="RVT-Znf"/>
</dbReference>
<proteinExistence type="predicted"/>
<reference evidence="2" key="1">
    <citation type="submission" date="2019-09" db="EMBL/GenBank/DDBJ databases">
        <title>Draft genome information of white flower Hibiscus syriacus.</title>
        <authorList>
            <person name="Kim Y.-M."/>
        </authorList>
    </citation>
    <scope>NUCLEOTIDE SEQUENCE [LARGE SCALE GENOMIC DNA]</scope>
    <source>
        <strain evidence="2">YM2019G1</strain>
    </source>
</reference>
<dbReference type="GO" id="GO:0003676">
    <property type="term" value="F:nucleic acid binding"/>
    <property type="evidence" value="ECO:0007669"/>
    <property type="project" value="InterPro"/>
</dbReference>
<dbReference type="GO" id="GO:0004523">
    <property type="term" value="F:RNA-DNA hybrid ribonuclease activity"/>
    <property type="evidence" value="ECO:0007669"/>
    <property type="project" value="InterPro"/>
</dbReference>
<comment type="caution">
    <text evidence="2">The sequence shown here is derived from an EMBL/GenBank/DDBJ whole genome shotgun (WGS) entry which is preliminary data.</text>
</comment>
<dbReference type="PANTHER" id="PTHR33116">
    <property type="entry name" value="REVERSE TRANSCRIPTASE ZINC-BINDING DOMAIN-CONTAINING PROTEIN-RELATED-RELATED"/>
    <property type="match status" value="1"/>
</dbReference>
<dbReference type="AlphaFoldDB" id="A0A6A2WI42"/>
<dbReference type="Proteomes" id="UP000436088">
    <property type="component" value="Unassembled WGS sequence"/>
</dbReference>
<protein>
    <recommendedName>
        <fullName evidence="1">RNase H type-1 domain-containing protein</fullName>
    </recommendedName>
</protein>
<dbReference type="InterPro" id="IPR036397">
    <property type="entry name" value="RNaseH_sf"/>
</dbReference>
<sequence length="413" mass="46068">MEWALLLAHNCPIPSYLFLADHLILYSKATPKQANQIHAILNEFGHYSGHRVNPQKYKIFFSPNTDVEIASSICSILGFSQVSDLGCYLGVSVIHKRVTCSSFHYIINKLKINNWSASTVSFVGRLTLVKSTLIAIPTYFMQSSLFPIKVCNDIERLIQKFLWGPGPTAPLFRQLFHGIGTLSDLIFHGTSGTGIGISSSSLSTPWHFCTFNLCFHVLPLLELIDVVERPHQMVTFLQRVPTSPLKDKWNNHNIDWLIPGCVAVPERIRCFLRLSLKDKLISNSNRYRRHLSDNPSCLICGAMGETTLHILRDCPDTKRLWESIIHRSQTLAPLKLKSFLLPIMKPFGMPPPGWIALNTDGAVSNSTSLGSAGGLLRHSLGNWLRGFSKSLGITSPVHAELWGLFEGLKLVGS</sequence>
<dbReference type="SUPFAM" id="SSF53098">
    <property type="entry name" value="Ribonuclease H-like"/>
    <property type="match status" value="1"/>
</dbReference>
<dbReference type="Gene3D" id="3.30.420.10">
    <property type="entry name" value="Ribonuclease H-like superfamily/Ribonuclease H"/>
    <property type="match status" value="1"/>
</dbReference>
<dbReference type="InterPro" id="IPR012337">
    <property type="entry name" value="RNaseH-like_sf"/>
</dbReference>
<dbReference type="InterPro" id="IPR044730">
    <property type="entry name" value="RNase_H-like_dom_plant"/>
</dbReference>
<feature type="domain" description="RNase H type-1" evidence="1">
    <location>
        <begin position="351"/>
        <end position="413"/>
    </location>
</feature>